<dbReference type="GO" id="GO:0020037">
    <property type="term" value="F:heme binding"/>
    <property type="evidence" value="ECO:0007669"/>
    <property type="project" value="InterPro"/>
</dbReference>
<keyword evidence="7" id="KW-0560">Oxidoreductase</keyword>
<gene>
    <name evidence="11" type="ORF">Tsubulata_001174</name>
</gene>
<keyword evidence="9" id="KW-0503">Monooxygenase</keyword>
<keyword evidence="3" id="KW-0349">Heme</keyword>
<evidence type="ECO:0000256" key="4">
    <source>
        <dbReference type="ARBA" id="ARBA00022692"/>
    </source>
</evidence>
<evidence type="ECO:0000256" key="9">
    <source>
        <dbReference type="ARBA" id="ARBA00023033"/>
    </source>
</evidence>
<dbReference type="OrthoDB" id="2822301at2759"/>
<reference evidence="11" key="1">
    <citation type="submission" date="2022-02" db="EMBL/GenBank/DDBJ databases">
        <authorList>
            <person name="Henning P.M."/>
            <person name="McCubbin A.G."/>
            <person name="Shore J.S."/>
        </authorList>
    </citation>
    <scope>NUCLEOTIDE SEQUENCE</scope>
    <source>
        <strain evidence="11">F60SS</strain>
        <tissue evidence="11">Leaves</tissue>
    </source>
</reference>
<dbReference type="InterPro" id="IPR050651">
    <property type="entry name" value="Plant_Cytochrome_P450_Monoox"/>
</dbReference>
<comment type="subcellular location">
    <subcellularLocation>
        <location evidence="2">Membrane</location>
    </subcellularLocation>
</comment>
<dbReference type="PANTHER" id="PTHR47947:SF26">
    <property type="entry name" value="CYTOCHROME P450"/>
    <property type="match status" value="1"/>
</dbReference>
<dbReference type="GO" id="GO:0004497">
    <property type="term" value="F:monooxygenase activity"/>
    <property type="evidence" value="ECO:0007669"/>
    <property type="project" value="UniProtKB-KW"/>
</dbReference>
<evidence type="ECO:0000313" key="11">
    <source>
        <dbReference type="EMBL" id="KAJ4851300.1"/>
    </source>
</evidence>
<keyword evidence="8" id="KW-0408">Iron</keyword>
<organism evidence="11 12">
    <name type="scientific">Turnera subulata</name>
    <dbReference type="NCBI Taxonomy" id="218843"/>
    <lineage>
        <taxon>Eukaryota</taxon>
        <taxon>Viridiplantae</taxon>
        <taxon>Streptophyta</taxon>
        <taxon>Embryophyta</taxon>
        <taxon>Tracheophyta</taxon>
        <taxon>Spermatophyta</taxon>
        <taxon>Magnoliopsida</taxon>
        <taxon>eudicotyledons</taxon>
        <taxon>Gunneridae</taxon>
        <taxon>Pentapetalae</taxon>
        <taxon>rosids</taxon>
        <taxon>fabids</taxon>
        <taxon>Malpighiales</taxon>
        <taxon>Passifloraceae</taxon>
        <taxon>Turnera</taxon>
    </lineage>
</organism>
<accession>A0A9Q0GLQ3</accession>
<keyword evidence="12" id="KW-1185">Reference proteome</keyword>
<sequence length="177" mass="20020">MAKECLTTNDKAFANRPQTLAAEIFTYDGAVFGFGQYGNLWRQMRKVGFFLLLFVPFNDGETAVGMASQSSSCSSGRRMTPSAERGRVRVTSIGKQKPIFNYDGPPIFCHCGRLTPMWTSWTNPHPSMRFHKCNRCGFFKWVDALILGRARDVMIDLRDAEQSLYEANQILMKKIGS</sequence>
<keyword evidence="4" id="KW-0812">Transmembrane</keyword>
<evidence type="ECO:0000256" key="5">
    <source>
        <dbReference type="ARBA" id="ARBA00022723"/>
    </source>
</evidence>
<proteinExistence type="predicted"/>
<comment type="cofactor">
    <cofactor evidence="1">
        <name>heme</name>
        <dbReference type="ChEBI" id="CHEBI:30413"/>
    </cofactor>
</comment>
<evidence type="ECO:0000256" key="8">
    <source>
        <dbReference type="ARBA" id="ARBA00023004"/>
    </source>
</evidence>
<name>A0A9Q0GLQ3_9ROSI</name>
<dbReference type="AlphaFoldDB" id="A0A9Q0GLQ3"/>
<dbReference type="GO" id="GO:0016705">
    <property type="term" value="F:oxidoreductase activity, acting on paired donors, with incorporation or reduction of molecular oxygen"/>
    <property type="evidence" value="ECO:0007669"/>
    <property type="project" value="InterPro"/>
</dbReference>
<evidence type="ECO:0000256" key="10">
    <source>
        <dbReference type="ARBA" id="ARBA00023136"/>
    </source>
</evidence>
<dbReference type="Gene3D" id="1.10.630.10">
    <property type="entry name" value="Cytochrome P450"/>
    <property type="match status" value="1"/>
</dbReference>
<evidence type="ECO:0000256" key="1">
    <source>
        <dbReference type="ARBA" id="ARBA00001971"/>
    </source>
</evidence>
<evidence type="ECO:0000313" key="12">
    <source>
        <dbReference type="Proteomes" id="UP001141552"/>
    </source>
</evidence>
<dbReference type="EMBL" id="JAKUCV010000089">
    <property type="protein sequence ID" value="KAJ4851300.1"/>
    <property type="molecule type" value="Genomic_DNA"/>
</dbReference>
<dbReference type="Proteomes" id="UP001141552">
    <property type="component" value="Unassembled WGS sequence"/>
</dbReference>
<dbReference type="GO" id="GO:0005506">
    <property type="term" value="F:iron ion binding"/>
    <property type="evidence" value="ECO:0007669"/>
    <property type="project" value="InterPro"/>
</dbReference>
<keyword evidence="5" id="KW-0479">Metal-binding</keyword>
<evidence type="ECO:0000256" key="6">
    <source>
        <dbReference type="ARBA" id="ARBA00022989"/>
    </source>
</evidence>
<evidence type="ECO:0000256" key="7">
    <source>
        <dbReference type="ARBA" id="ARBA00023002"/>
    </source>
</evidence>
<reference evidence="11" key="2">
    <citation type="journal article" date="2023" name="Plants (Basel)">
        <title>Annotation of the Turnera subulata (Passifloraceae) Draft Genome Reveals the S-Locus Evolved after the Divergence of Turneroideae from Passifloroideae in a Stepwise Manner.</title>
        <authorList>
            <person name="Henning P.M."/>
            <person name="Roalson E.H."/>
            <person name="Mir W."/>
            <person name="McCubbin A.G."/>
            <person name="Shore J.S."/>
        </authorList>
    </citation>
    <scope>NUCLEOTIDE SEQUENCE</scope>
    <source>
        <strain evidence="11">F60SS</strain>
    </source>
</reference>
<dbReference type="GO" id="GO:0016020">
    <property type="term" value="C:membrane"/>
    <property type="evidence" value="ECO:0007669"/>
    <property type="project" value="UniProtKB-SubCell"/>
</dbReference>
<protein>
    <submittedName>
        <fullName evidence="11">Uncharacterized protein</fullName>
    </submittedName>
</protein>
<evidence type="ECO:0000256" key="3">
    <source>
        <dbReference type="ARBA" id="ARBA00022617"/>
    </source>
</evidence>
<keyword evidence="10" id="KW-0472">Membrane</keyword>
<dbReference type="InterPro" id="IPR036396">
    <property type="entry name" value="Cyt_P450_sf"/>
</dbReference>
<comment type="caution">
    <text evidence="11">The sequence shown here is derived from an EMBL/GenBank/DDBJ whole genome shotgun (WGS) entry which is preliminary data.</text>
</comment>
<dbReference type="PANTHER" id="PTHR47947">
    <property type="entry name" value="CYTOCHROME P450 82C3-RELATED"/>
    <property type="match status" value="1"/>
</dbReference>
<keyword evidence="6" id="KW-1133">Transmembrane helix</keyword>
<evidence type="ECO:0000256" key="2">
    <source>
        <dbReference type="ARBA" id="ARBA00004370"/>
    </source>
</evidence>